<evidence type="ECO:0000256" key="1">
    <source>
        <dbReference type="SAM" id="MobiDB-lite"/>
    </source>
</evidence>
<dbReference type="Proteomes" id="UP001432027">
    <property type="component" value="Unassembled WGS sequence"/>
</dbReference>
<keyword evidence="3" id="KW-1185">Reference proteome</keyword>
<reference evidence="2" key="1">
    <citation type="submission" date="2023-10" db="EMBL/GenBank/DDBJ databases">
        <title>Genome assembly of Pristionchus species.</title>
        <authorList>
            <person name="Yoshida K."/>
            <person name="Sommer R.J."/>
        </authorList>
    </citation>
    <scope>NUCLEOTIDE SEQUENCE</scope>
    <source>
        <strain evidence="2">RS0144</strain>
    </source>
</reference>
<name>A0AAV5SK23_9BILA</name>
<accession>A0AAV5SK23</accession>
<dbReference type="EMBL" id="BTSX01000001">
    <property type="protein sequence ID" value="GMS80454.1"/>
    <property type="molecule type" value="Genomic_DNA"/>
</dbReference>
<gene>
    <name evidence="2" type="ORF">PENTCL1PPCAC_2629</name>
</gene>
<feature type="non-terminal residue" evidence="2">
    <location>
        <position position="95"/>
    </location>
</feature>
<protein>
    <submittedName>
        <fullName evidence="2">Uncharacterized protein</fullName>
    </submittedName>
</protein>
<evidence type="ECO:0000313" key="2">
    <source>
        <dbReference type="EMBL" id="GMS80454.1"/>
    </source>
</evidence>
<evidence type="ECO:0000313" key="3">
    <source>
        <dbReference type="Proteomes" id="UP001432027"/>
    </source>
</evidence>
<proteinExistence type="predicted"/>
<organism evidence="2 3">
    <name type="scientific">Pristionchus entomophagus</name>
    <dbReference type="NCBI Taxonomy" id="358040"/>
    <lineage>
        <taxon>Eukaryota</taxon>
        <taxon>Metazoa</taxon>
        <taxon>Ecdysozoa</taxon>
        <taxon>Nematoda</taxon>
        <taxon>Chromadorea</taxon>
        <taxon>Rhabditida</taxon>
        <taxon>Rhabditina</taxon>
        <taxon>Diplogasteromorpha</taxon>
        <taxon>Diplogasteroidea</taxon>
        <taxon>Neodiplogasteridae</taxon>
        <taxon>Pristionchus</taxon>
    </lineage>
</organism>
<sequence length="95" mass="10993">MDIGRSPFLAHHSHPRSIHGPQSSQIQSLRFCLLSRRRTTEGRGFIPSHPHFSHPESSHSHVHHSHVAKFSAPLSVDCESREKDEKERKKDTRHY</sequence>
<feature type="region of interest" description="Disordered" evidence="1">
    <location>
        <begin position="42"/>
        <end position="95"/>
    </location>
</feature>
<comment type="caution">
    <text evidence="2">The sequence shown here is derived from an EMBL/GenBank/DDBJ whole genome shotgun (WGS) entry which is preliminary data.</text>
</comment>
<feature type="region of interest" description="Disordered" evidence="1">
    <location>
        <begin position="1"/>
        <end position="25"/>
    </location>
</feature>
<feature type="compositionally biased region" description="Basic and acidic residues" evidence="1">
    <location>
        <begin position="78"/>
        <end position="95"/>
    </location>
</feature>
<dbReference type="AlphaFoldDB" id="A0AAV5SK23"/>